<dbReference type="InterPro" id="IPR001841">
    <property type="entry name" value="Znf_RING"/>
</dbReference>
<dbReference type="InterPro" id="IPR052748">
    <property type="entry name" value="ISR_Activator"/>
</dbReference>
<dbReference type="SUPFAM" id="SSF144232">
    <property type="entry name" value="HIT/MYND zinc finger-like"/>
    <property type="match status" value="1"/>
</dbReference>
<feature type="domain" description="RING-type" evidence="5">
    <location>
        <begin position="77"/>
        <end position="126"/>
    </location>
</feature>
<name>A0AAD8XUH1_9STRA</name>
<feature type="domain" description="MYND-type" evidence="6">
    <location>
        <begin position="12"/>
        <end position="53"/>
    </location>
</feature>
<sequence>MSEDNTSNKSCCAACGVAEVDEVKLKECTSCDLVRYCCDEYQRDHKSQHEDACNKRAVELRVEILFKQPESSNRGDCPICCLPLSLDTKKSIMMSCCSKLICKGCTYANQKREYEGRLGYKCPFCRTAIPSTVEADKMMMKRIEANDPAAMCQWGREKYDKGDYSSAFELYTKAARLGHVESHFRLAGMYQHGQGVEKDRGKEIHHLEEAAIGGHPDARFNLGCDEEESGNIERAVKHYIIAANLGDDGSIKELMEYFKEGKVSKDELAAALRAHQTAVDAIKSPQRDAAEEYY</sequence>
<evidence type="ECO:0000313" key="7">
    <source>
        <dbReference type="EMBL" id="KAK1733615.1"/>
    </source>
</evidence>
<evidence type="ECO:0000313" key="8">
    <source>
        <dbReference type="Proteomes" id="UP001224775"/>
    </source>
</evidence>
<dbReference type="SMART" id="SM00671">
    <property type="entry name" value="SEL1"/>
    <property type="match status" value="3"/>
</dbReference>
<dbReference type="Gene3D" id="6.10.140.2220">
    <property type="match status" value="1"/>
</dbReference>
<keyword evidence="3" id="KW-0862">Zinc</keyword>
<evidence type="ECO:0000259" key="5">
    <source>
        <dbReference type="PROSITE" id="PS50089"/>
    </source>
</evidence>
<evidence type="ECO:0000259" key="6">
    <source>
        <dbReference type="PROSITE" id="PS50865"/>
    </source>
</evidence>
<dbReference type="PANTHER" id="PTHR45011">
    <property type="entry name" value="DAP3-BINDING CELL DEATH ENHANCER 1"/>
    <property type="match status" value="1"/>
</dbReference>
<organism evidence="7 8">
    <name type="scientific">Skeletonema marinoi</name>
    <dbReference type="NCBI Taxonomy" id="267567"/>
    <lineage>
        <taxon>Eukaryota</taxon>
        <taxon>Sar</taxon>
        <taxon>Stramenopiles</taxon>
        <taxon>Ochrophyta</taxon>
        <taxon>Bacillariophyta</taxon>
        <taxon>Coscinodiscophyceae</taxon>
        <taxon>Thalassiosirophycidae</taxon>
        <taxon>Thalassiosirales</taxon>
        <taxon>Skeletonemataceae</taxon>
        <taxon>Skeletonema</taxon>
        <taxon>Skeletonema marinoi-dohrnii complex</taxon>
    </lineage>
</organism>
<evidence type="ECO:0000256" key="3">
    <source>
        <dbReference type="ARBA" id="ARBA00022833"/>
    </source>
</evidence>
<dbReference type="SUPFAM" id="SSF57850">
    <property type="entry name" value="RING/U-box"/>
    <property type="match status" value="1"/>
</dbReference>
<reference evidence="7" key="1">
    <citation type="submission" date="2023-06" db="EMBL/GenBank/DDBJ databases">
        <title>Survivors Of The Sea: Transcriptome response of Skeletonema marinoi to long-term dormancy.</title>
        <authorList>
            <person name="Pinder M.I.M."/>
            <person name="Kourtchenko O."/>
            <person name="Robertson E.K."/>
            <person name="Larsson T."/>
            <person name="Maumus F."/>
            <person name="Osuna-Cruz C.M."/>
            <person name="Vancaester E."/>
            <person name="Stenow R."/>
            <person name="Vandepoele K."/>
            <person name="Ploug H."/>
            <person name="Bruchert V."/>
            <person name="Godhe A."/>
            <person name="Topel M."/>
        </authorList>
    </citation>
    <scope>NUCLEOTIDE SEQUENCE</scope>
    <source>
        <strain evidence="7">R05AC</strain>
    </source>
</reference>
<dbReference type="InterPro" id="IPR002893">
    <property type="entry name" value="Znf_MYND"/>
</dbReference>
<keyword evidence="2 4" id="KW-0863">Zinc-finger</keyword>
<dbReference type="PROSITE" id="PS50865">
    <property type="entry name" value="ZF_MYND_2"/>
    <property type="match status" value="1"/>
</dbReference>
<comment type="caution">
    <text evidence="7">The sequence shown here is derived from an EMBL/GenBank/DDBJ whole genome shotgun (WGS) entry which is preliminary data.</text>
</comment>
<dbReference type="Gene3D" id="1.25.40.10">
    <property type="entry name" value="Tetratricopeptide repeat domain"/>
    <property type="match status" value="1"/>
</dbReference>
<evidence type="ECO:0000256" key="1">
    <source>
        <dbReference type="ARBA" id="ARBA00022723"/>
    </source>
</evidence>
<keyword evidence="1" id="KW-0479">Metal-binding</keyword>
<dbReference type="AlphaFoldDB" id="A0AAD8XUH1"/>
<proteinExistence type="predicted"/>
<gene>
    <name evidence="7" type="ORF">QTG54_015658</name>
</gene>
<evidence type="ECO:0000256" key="2">
    <source>
        <dbReference type="ARBA" id="ARBA00022771"/>
    </source>
</evidence>
<dbReference type="Proteomes" id="UP001224775">
    <property type="component" value="Unassembled WGS sequence"/>
</dbReference>
<dbReference type="PANTHER" id="PTHR45011:SF1">
    <property type="entry name" value="DAP3-BINDING CELL DEATH ENHANCER 1"/>
    <property type="match status" value="1"/>
</dbReference>
<keyword evidence="8" id="KW-1185">Reference proteome</keyword>
<evidence type="ECO:0000256" key="4">
    <source>
        <dbReference type="PROSITE-ProRule" id="PRU00134"/>
    </source>
</evidence>
<protein>
    <submittedName>
        <fullName evidence="7">Tetratricopeptide repeat protein</fullName>
    </submittedName>
</protein>
<accession>A0AAD8XUH1</accession>
<dbReference type="GO" id="GO:0008270">
    <property type="term" value="F:zinc ion binding"/>
    <property type="evidence" value="ECO:0007669"/>
    <property type="project" value="UniProtKB-KW"/>
</dbReference>
<dbReference type="Pfam" id="PF08238">
    <property type="entry name" value="Sel1"/>
    <property type="match status" value="3"/>
</dbReference>
<dbReference type="SUPFAM" id="SSF81901">
    <property type="entry name" value="HCP-like"/>
    <property type="match status" value="1"/>
</dbReference>
<dbReference type="EMBL" id="JATAAI010000046">
    <property type="protein sequence ID" value="KAK1733615.1"/>
    <property type="molecule type" value="Genomic_DNA"/>
</dbReference>
<dbReference type="InterPro" id="IPR006597">
    <property type="entry name" value="Sel1-like"/>
</dbReference>
<dbReference type="PROSITE" id="PS50089">
    <property type="entry name" value="ZF_RING_2"/>
    <property type="match status" value="1"/>
</dbReference>
<dbReference type="InterPro" id="IPR011990">
    <property type="entry name" value="TPR-like_helical_dom_sf"/>
</dbReference>